<dbReference type="PROSITE" id="PS51257">
    <property type="entry name" value="PROKAR_LIPOPROTEIN"/>
    <property type="match status" value="1"/>
</dbReference>
<evidence type="ECO:0000313" key="6">
    <source>
        <dbReference type="Proteomes" id="UP000296216"/>
    </source>
</evidence>
<sequence length="384" mass="41288">MARRRQILAGGASLIAASLAGCTSSQSPTDDGSTTQTDAGSDSYTVTVEPNPPHTFESVPETYAAIPSVWMDIGMALGIQPSATASLGRAPLKFYDALPDVAFHKAEIEQLASDSESGYDKENFYAADCDVHLIDPRMLKFYANWTDDDIAAIESSAGPFMGSSIRFASSSAVGDGPFYDLYEAFEKAAEIFQRRARFEAWQSIKADLMDTISDGLPPESDRPTVAAIWRGVRPDAGQFRIAPLDPDQNNTLTYRRLGMQDAFAGAVPDGPIGYEELLDVDPDYIGAVGGLTSQTHAEFVDTVVEPFEANPNGQQLTAVENGNLVRTGGQFMGPIVDLFSTEALAKMVYPDAFGSWPGSPTEIPASERLFDRQRVADAINGVGL</sequence>
<dbReference type="InterPro" id="IPR051313">
    <property type="entry name" value="Bact_iron-sidero_bind"/>
</dbReference>
<keyword evidence="2" id="KW-0732">Signal</keyword>
<evidence type="ECO:0000313" key="4">
    <source>
        <dbReference type="EMBL" id="QCC43868.1"/>
    </source>
</evidence>
<proteinExistence type="predicted"/>
<name>A0A4D6GTU5_HALS9</name>
<dbReference type="Gene3D" id="3.40.50.1980">
    <property type="entry name" value="Nitrogenase molybdenum iron protein domain"/>
    <property type="match status" value="2"/>
</dbReference>
<dbReference type="Proteomes" id="UP000323075">
    <property type="component" value="Unassembled WGS sequence"/>
</dbReference>
<reference evidence="5 7" key="2">
    <citation type="submission" date="2019-07" db="EMBL/GenBank/DDBJ databases">
        <title>Genomic Encyclopedia of Archaeal and Bacterial Type Strains, Phase II (KMG-II): from individual species to whole genera.</title>
        <authorList>
            <person name="Goeker M."/>
        </authorList>
    </citation>
    <scope>NUCLEOTIDE SEQUENCE [LARGE SCALE GENOMIC DNA]</scope>
    <source>
        <strain evidence="5 7">DSM 3754</strain>
    </source>
</reference>
<feature type="compositionally biased region" description="Polar residues" evidence="3">
    <location>
        <begin position="23"/>
        <end position="48"/>
    </location>
</feature>
<evidence type="ECO:0000256" key="1">
    <source>
        <dbReference type="ARBA" id="ARBA00022448"/>
    </source>
</evidence>
<keyword evidence="1" id="KW-0813">Transport</keyword>
<evidence type="ECO:0000313" key="7">
    <source>
        <dbReference type="Proteomes" id="UP000323075"/>
    </source>
</evidence>
<evidence type="ECO:0000256" key="2">
    <source>
        <dbReference type="ARBA" id="ARBA00022729"/>
    </source>
</evidence>
<dbReference type="SUPFAM" id="SSF53807">
    <property type="entry name" value="Helical backbone' metal receptor"/>
    <property type="match status" value="1"/>
</dbReference>
<dbReference type="PANTHER" id="PTHR30532">
    <property type="entry name" value="IRON III DICITRATE-BINDING PERIPLASMIC PROTEIN"/>
    <property type="match status" value="1"/>
</dbReference>
<dbReference type="Proteomes" id="UP000296216">
    <property type="component" value="Chromosome"/>
</dbReference>
<dbReference type="PANTHER" id="PTHR30532:SF1">
    <property type="entry name" value="IRON(3+)-HYDROXAMATE-BINDING PROTEIN FHUD"/>
    <property type="match status" value="1"/>
</dbReference>
<dbReference type="RefSeq" id="WP_136360969.1">
    <property type="nucleotide sequence ID" value="NZ_VRYN01000001.1"/>
</dbReference>
<gene>
    <name evidence="5" type="ORF">APQ99_00891</name>
    <name evidence="4" type="ORF">HBSAL_00605</name>
</gene>
<protein>
    <submittedName>
        <fullName evidence="4">ABC-type transport system periplasmic substrate-binding protein</fullName>
    </submittedName>
    <submittedName>
        <fullName evidence="5">Ferrichrome-binding protein</fullName>
    </submittedName>
</protein>
<dbReference type="AlphaFoldDB" id="A0A4D6GTU5"/>
<dbReference type="EMBL" id="VRYN01000001">
    <property type="protein sequence ID" value="TYO82363.1"/>
    <property type="molecule type" value="Genomic_DNA"/>
</dbReference>
<dbReference type="GeneID" id="39853996"/>
<organism evidence="4 6">
    <name type="scientific">Halobacterium salinarum (strain ATCC 33171 / DSM 3754 / JCM 8978 / NBRC 102687 / NCIMB 764 / 91-R6)</name>
    <dbReference type="NCBI Taxonomy" id="2597657"/>
    <lineage>
        <taxon>Archaea</taxon>
        <taxon>Methanobacteriati</taxon>
        <taxon>Methanobacteriota</taxon>
        <taxon>Stenosarchaea group</taxon>
        <taxon>Halobacteria</taxon>
        <taxon>Halobacteriales</taxon>
        <taxon>Halobacteriaceae</taxon>
        <taxon>Halobacterium</taxon>
    </lineage>
</organism>
<evidence type="ECO:0000313" key="5">
    <source>
        <dbReference type="EMBL" id="TYO82363.1"/>
    </source>
</evidence>
<dbReference type="EMBL" id="CP038631">
    <property type="protein sequence ID" value="QCC43868.1"/>
    <property type="molecule type" value="Genomic_DNA"/>
</dbReference>
<reference evidence="4" key="3">
    <citation type="journal article" name="MicrobiologyOpen">
        <title>Whole-genome comparison between the type strain of Halobacterium salinarum (DSM 3754(T)) and the laboratory strains R1 and NRC-1.</title>
        <authorList>
            <person name="Pfeiffer F."/>
            <person name="Losensky G."/>
            <person name="Marchfelder A."/>
            <person name="Habermann B."/>
            <person name="Dyall-Smith M."/>
        </authorList>
    </citation>
    <scope>NUCLEOTIDE SEQUENCE</scope>
    <source>
        <strain evidence="4">91-R6</strain>
    </source>
</reference>
<feature type="region of interest" description="Disordered" evidence="3">
    <location>
        <begin position="23"/>
        <end position="58"/>
    </location>
</feature>
<reference evidence="4 6" key="1">
    <citation type="journal article" date="2019" name="Microbiol. Resour. Announc.">
        <title>The Genome Sequence of the Halobacterium salinarum Type Strain Is Closely Related to That of Laboratory Strains NRC-1 and R1.</title>
        <authorList>
            <person name="Pfeiffer F."/>
            <person name="Marchfelder A."/>
            <person name="Habermann B."/>
            <person name="Dyall-Smith M.L."/>
        </authorList>
    </citation>
    <scope>NUCLEOTIDE SEQUENCE [LARGE SCALE GENOMIC DNA]</scope>
    <source>
        <strain evidence="4">91-R6</strain>
        <strain evidence="6">ATCC 33171 / DSM 3754 / JCM 8978 / NBRC 102687 / NCIMB 764 / 91-R6</strain>
    </source>
</reference>
<accession>A0A4D6GTU5</accession>
<evidence type="ECO:0000256" key="3">
    <source>
        <dbReference type="SAM" id="MobiDB-lite"/>
    </source>
</evidence>